<dbReference type="SUPFAM" id="SSF46785">
    <property type="entry name" value="Winged helix' DNA-binding domain"/>
    <property type="match status" value="1"/>
</dbReference>
<dbReference type="PROSITE" id="PS50995">
    <property type="entry name" value="HTH_MARR_2"/>
    <property type="match status" value="1"/>
</dbReference>
<keyword evidence="8" id="KW-1185">Reference proteome</keyword>
<proteinExistence type="predicted"/>
<evidence type="ECO:0000313" key="6">
    <source>
        <dbReference type="EMBL" id="NEY20390.1"/>
    </source>
</evidence>
<gene>
    <name evidence="6" type="ORF">G4D61_10525</name>
    <name evidence="5" type="ORF">NG54_00605</name>
</gene>
<evidence type="ECO:0000259" key="4">
    <source>
        <dbReference type="PROSITE" id="PS50995"/>
    </source>
</evidence>
<evidence type="ECO:0000256" key="1">
    <source>
        <dbReference type="ARBA" id="ARBA00023015"/>
    </source>
</evidence>
<evidence type="ECO:0000256" key="2">
    <source>
        <dbReference type="ARBA" id="ARBA00023125"/>
    </source>
</evidence>
<evidence type="ECO:0000313" key="7">
    <source>
        <dbReference type="Proteomes" id="UP000030588"/>
    </source>
</evidence>
<dbReference type="Proteomes" id="UP000030588">
    <property type="component" value="Unassembled WGS sequence"/>
</dbReference>
<dbReference type="AlphaFoldDB" id="A0A0A6VHL7"/>
<keyword evidence="1" id="KW-0805">Transcription regulation</keyword>
<dbReference type="Pfam" id="PF01047">
    <property type="entry name" value="MarR"/>
    <property type="match status" value="1"/>
</dbReference>
<reference evidence="6" key="2">
    <citation type="submission" date="2020-02" db="EMBL/GenBank/DDBJ databases">
        <authorList>
            <person name="Feng H."/>
        </authorList>
    </citation>
    <scope>NUCLEOTIDE SEQUENCE [LARGE SCALE GENOMIC DNA]</scope>
    <source>
        <strain evidence="6">Gsoil 114</strain>
    </source>
</reference>
<evidence type="ECO:0000313" key="5">
    <source>
        <dbReference type="EMBL" id="KHD86908.1"/>
    </source>
</evidence>
<dbReference type="Proteomes" id="UP000476934">
    <property type="component" value="Unassembled WGS sequence"/>
</dbReference>
<protein>
    <submittedName>
        <fullName evidence="5">MarR family transcriptional regulator</fullName>
    </submittedName>
</protein>
<accession>A0A0A6VHL7</accession>
<dbReference type="EMBL" id="JRUN01000001">
    <property type="protein sequence ID" value="KHD86908.1"/>
    <property type="molecule type" value="Genomic_DNA"/>
</dbReference>
<dbReference type="STRING" id="363870.NG54_00605"/>
<dbReference type="GO" id="GO:0003700">
    <property type="term" value="F:DNA-binding transcription factor activity"/>
    <property type="evidence" value="ECO:0007669"/>
    <property type="project" value="InterPro"/>
</dbReference>
<dbReference type="InterPro" id="IPR036388">
    <property type="entry name" value="WH-like_DNA-bd_sf"/>
</dbReference>
<feature type="domain" description="HTH marR-type" evidence="4">
    <location>
        <begin position="1"/>
        <end position="132"/>
    </location>
</feature>
<dbReference type="InterPro" id="IPR000835">
    <property type="entry name" value="HTH_MarR-typ"/>
</dbReference>
<evidence type="ECO:0000313" key="8">
    <source>
        <dbReference type="Proteomes" id="UP000476934"/>
    </source>
</evidence>
<evidence type="ECO:0000256" key="3">
    <source>
        <dbReference type="ARBA" id="ARBA00023163"/>
    </source>
</evidence>
<name>A0A0A6VHL7_9BACI</name>
<keyword evidence="3" id="KW-0804">Transcription</keyword>
<sequence>MQGFFYRYVRLYRPLITSLNDLLSDYDLSYSLWQVVFYVRNSGPCTLVEISKHFNIEKPSVTRMVHRLEEKAMVQQIPGKDKREKIIQITEVGEETYQTCRKKITELEYKIMKDIPEADQMAVFETLPKIKENIIELEGEKNE</sequence>
<dbReference type="RefSeq" id="WP_025728474.1">
    <property type="nucleotide sequence ID" value="NZ_JAAIWK010000016.1"/>
</dbReference>
<reference evidence="5 7" key="1">
    <citation type="submission" date="2014-10" db="EMBL/GenBank/DDBJ databases">
        <title>Draft genome of phytase producing Bacillus ginsengihumi strain M2.11.</title>
        <authorList>
            <person name="Toymentseva A."/>
            <person name="Boulygina E.A."/>
            <person name="Kazakov S.V."/>
            <person name="Kayumov I."/>
            <person name="Suleimanova A.D."/>
            <person name="Mardanova A.M."/>
            <person name="Maria S.N."/>
            <person name="Sergey M.Y."/>
            <person name="Sharipova M.R."/>
        </authorList>
    </citation>
    <scope>NUCLEOTIDE SEQUENCE [LARGE SCALE GENOMIC DNA]</scope>
    <source>
        <strain evidence="5 7">M2.11</strain>
    </source>
</reference>
<dbReference type="PANTHER" id="PTHR42756">
    <property type="entry name" value="TRANSCRIPTIONAL REGULATOR, MARR"/>
    <property type="match status" value="1"/>
</dbReference>
<reference evidence="6 8" key="3">
    <citation type="submission" date="2020-03" db="EMBL/GenBank/DDBJ databases">
        <title>Bacillus aquiflavi sp. nov., isolated from yellow water of strong flavor Chinese baijiu in Yibin region of China.</title>
        <authorList>
            <person name="Xie J."/>
        </authorList>
    </citation>
    <scope>NUCLEOTIDE SEQUENCE [LARGE SCALE GENOMIC DNA]</scope>
    <source>
        <strain evidence="6 8">Gsoil 114</strain>
    </source>
</reference>
<dbReference type="EMBL" id="JAAIWK010000016">
    <property type="protein sequence ID" value="NEY20390.1"/>
    <property type="molecule type" value="Genomic_DNA"/>
</dbReference>
<dbReference type="PANTHER" id="PTHR42756:SF1">
    <property type="entry name" value="TRANSCRIPTIONAL REPRESSOR OF EMRAB OPERON"/>
    <property type="match status" value="1"/>
</dbReference>
<dbReference type="Gene3D" id="1.10.10.10">
    <property type="entry name" value="Winged helix-like DNA-binding domain superfamily/Winged helix DNA-binding domain"/>
    <property type="match status" value="1"/>
</dbReference>
<comment type="caution">
    <text evidence="5">The sequence shown here is derived from an EMBL/GenBank/DDBJ whole genome shotgun (WGS) entry which is preliminary data.</text>
</comment>
<organism evidence="5 7">
    <name type="scientific">Heyndrickxia ginsengihumi</name>
    <dbReference type="NCBI Taxonomy" id="363870"/>
    <lineage>
        <taxon>Bacteria</taxon>
        <taxon>Bacillati</taxon>
        <taxon>Bacillota</taxon>
        <taxon>Bacilli</taxon>
        <taxon>Bacillales</taxon>
        <taxon>Bacillaceae</taxon>
        <taxon>Heyndrickxia</taxon>
    </lineage>
</organism>
<dbReference type="SMART" id="SM00347">
    <property type="entry name" value="HTH_MARR"/>
    <property type="match status" value="1"/>
</dbReference>
<dbReference type="OrthoDB" id="1904211at2"/>
<dbReference type="InterPro" id="IPR036390">
    <property type="entry name" value="WH_DNA-bd_sf"/>
</dbReference>
<dbReference type="GO" id="GO:0003677">
    <property type="term" value="F:DNA binding"/>
    <property type="evidence" value="ECO:0007669"/>
    <property type="project" value="UniProtKB-KW"/>
</dbReference>
<keyword evidence="2" id="KW-0238">DNA-binding</keyword>